<comment type="subcellular location">
    <subcellularLocation>
        <location evidence="1">Plastid</location>
        <location evidence="1">Chloroplast membrane</location>
        <topology evidence="1">Multi-pass membrane protein</topology>
    </subcellularLocation>
</comment>
<evidence type="ECO:0000256" key="8">
    <source>
        <dbReference type="ARBA" id="ARBA00022946"/>
    </source>
</evidence>
<comment type="catalytic activity">
    <reaction evidence="13">
        <text>phytol + CTP = phytyl phosphate + CDP + H(+)</text>
        <dbReference type="Rhea" id="RHEA:38055"/>
        <dbReference type="ChEBI" id="CHEBI:15378"/>
        <dbReference type="ChEBI" id="CHEBI:17327"/>
        <dbReference type="ChEBI" id="CHEBI:37563"/>
        <dbReference type="ChEBI" id="CHEBI:58069"/>
        <dbReference type="ChEBI" id="CHEBI:75483"/>
        <dbReference type="EC" id="2.7.1.182"/>
    </reaction>
</comment>
<evidence type="ECO:0000256" key="5">
    <source>
        <dbReference type="ARBA" id="ARBA00022679"/>
    </source>
</evidence>
<feature type="transmembrane region" description="Helical" evidence="14">
    <location>
        <begin position="224"/>
        <end position="251"/>
    </location>
</feature>
<dbReference type="GO" id="GO:0010276">
    <property type="term" value="F:phytol kinase activity"/>
    <property type="evidence" value="ECO:0007669"/>
    <property type="project" value="UniProtKB-EC"/>
</dbReference>
<keyword evidence="10 14" id="KW-0472">Membrane</keyword>
<reference evidence="15" key="1">
    <citation type="submission" date="2020-01" db="EMBL/GenBank/DDBJ databases">
        <title>Genome sequence of Kobresia littledalei, the first chromosome-level genome in the family Cyperaceae.</title>
        <authorList>
            <person name="Qu G."/>
        </authorList>
    </citation>
    <scope>NUCLEOTIDE SEQUENCE</scope>
    <source>
        <strain evidence="15">C.B.Clarke</strain>
        <tissue evidence="15">Leaf</tissue>
    </source>
</reference>
<keyword evidence="16" id="KW-1185">Reference proteome</keyword>
<evidence type="ECO:0000256" key="10">
    <source>
        <dbReference type="ARBA" id="ARBA00023136"/>
    </source>
</evidence>
<keyword evidence="5" id="KW-0808">Transferase</keyword>
<feature type="transmembrane region" description="Helical" evidence="14">
    <location>
        <begin position="61"/>
        <end position="82"/>
    </location>
</feature>
<dbReference type="GO" id="GO:0031969">
    <property type="term" value="C:chloroplast membrane"/>
    <property type="evidence" value="ECO:0007669"/>
    <property type="project" value="UniProtKB-SubCell"/>
</dbReference>
<dbReference type="AlphaFoldDB" id="A0A833RHU8"/>
<name>A0A833RHU8_9POAL</name>
<evidence type="ECO:0000256" key="6">
    <source>
        <dbReference type="ARBA" id="ARBA00022692"/>
    </source>
</evidence>
<evidence type="ECO:0000256" key="11">
    <source>
        <dbReference type="ARBA" id="ARBA00024015"/>
    </source>
</evidence>
<comment type="similarity">
    <text evidence="2">Belongs to the polyprenol kinase family.</text>
</comment>
<evidence type="ECO:0000256" key="9">
    <source>
        <dbReference type="ARBA" id="ARBA00022989"/>
    </source>
</evidence>
<evidence type="ECO:0000256" key="3">
    <source>
        <dbReference type="ARBA" id="ARBA00022528"/>
    </source>
</evidence>
<evidence type="ECO:0000256" key="4">
    <source>
        <dbReference type="ARBA" id="ARBA00022640"/>
    </source>
</evidence>
<evidence type="ECO:0000256" key="1">
    <source>
        <dbReference type="ARBA" id="ARBA00004508"/>
    </source>
</evidence>
<dbReference type="PANTHER" id="PTHR32523">
    <property type="entry name" value="PHYTOL KINASE 1, CHLOROPLASTIC"/>
    <property type="match status" value="1"/>
</dbReference>
<comment type="caution">
    <text evidence="15">The sequence shown here is derived from an EMBL/GenBank/DDBJ whole genome shotgun (WGS) entry which is preliminary data.</text>
</comment>
<dbReference type="GO" id="GO:0010189">
    <property type="term" value="P:vitamin E biosynthetic process"/>
    <property type="evidence" value="ECO:0007669"/>
    <property type="project" value="TreeGrafter"/>
</dbReference>
<evidence type="ECO:0000256" key="2">
    <source>
        <dbReference type="ARBA" id="ARBA00010794"/>
    </source>
</evidence>
<keyword evidence="3" id="KW-0150">Chloroplast</keyword>
<dbReference type="OrthoDB" id="5673at2759"/>
<evidence type="ECO:0000313" key="16">
    <source>
        <dbReference type="Proteomes" id="UP000623129"/>
    </source>
</evidence>
<accession>A0A833RHU8</accession>
<comment type="pathway">
    <text evidence="11">Cofactor biosynthesis; tocopherol biosynthesis.</text>
</comment>
<dbReference type="EMBL" id="SWLB01000008">
    <property type="protein sequence ID" value="KAF3335138.1"/>
    <property type="molecule type" value="Genomic_DNA"/>
</dbReference>
<keyword evidence="8" id="KW-0809">Transit peptide</keyword>
<keyword evidence="9 14" id="KW-1133">Transmembrane helix</keyword>
<keyword evidence="4" id="KW-0934">Plastid</keyword>
<evidence type="ECO:0000256" key="7">
    <source>
        <dbReference type="ARBA" id="ARBA00022777"/>
    </source>
</evidence>
<dbReference type="Proteomes" id="UP000623129">
    <property type="component" value="Unassembled WGS sequence"/>
</dbReference>
<evidence type="ECO:0000256" key="13">
    <source>
        <dbReference type="ARBA" id="ARBA00048889"/>
    </source>
</evidence>
<evidence type="ECO:0000256" key="14">
    <source>
        <dbReference type="SAM" id="Phobius"/>
    </source>
</evidence>
<dbReference type="PANTHER" id="PTHR32523:SF8">
    <property type="entry name" value="DOLICHOL KINASE"/>
    <property type="match status" value="1"/>
</dbReference>
<keyword evidence="7 15" id="KW-0418">Kinase</keyword>
<organism evidence="15 16">
    <name type="scientific">Carex littledalei</name>
    <dbReference type="NCBI Taxonomy" id="544730"/>
    <lineage>
        <taxon>Eukaryota</taxon>
        <taxon>Viridiplantae</taxon>
        <taxon>Streptophyta</taxon>
        <taxon>Embryophyta</taxon>
        <taxon>Tracheophyta</taxon>
        <taxon>Spermatophyta</taxon>
        <taxon>Magnoliopsida</taxon>
        <taxon>Liliopsida</taxon>
        <taxon>Poales</taxon>
        <taxon>Cyperaceae</taxon>
        <taxon>Cyperoideae</taxon>
        <taxon>Cariceae</taxon>
        <taxon>Carex</taxon>
        <taxon>Carex subgen. Euthyceras</taxon>
    </lineage>
</organism>
<sequence>MDWVLPHFSSPFTTSNFSSNTSRSRSRSRSLVSPFHINHLSKFSSLALPHFRRPALRLRHMAAALQDAAATAAVTAGAYVLVYTFDNLTQRQFIQQKLSRKIVHILSGVLFMSSWPIFSSSPEARYFAAVVPLLNCARLIIYGTRLFKDEALIKSVTREGNPEELLKGPLYYVMALLLSVLVFWRDSPVGIISLSMMTGGDGVADMIGRKYGSTKLPYNRNKSWIGSVSMFVCGFLLSIGMLYYFSILGYVHLDWDETTRKVALVSFVATLMESLPITDVLDDNISVPIASMCTALVLSGF</sequence>
<protein>
    <recommendedName>
        <fullName evidence="12">phytol kinase</fullName>
        <ecNumber evidence="12">2.7.1.182</ecNumber>
    </recommendedName>
</protein>
<keyword evidence="6 14" id="KW-0812">Transmembrane</keyword>
<evidence type="ECO:0000256" key="12">
    <source>
        <dbReference type="ARBA" id="ARBA00039024"/>
    </source>
</evidence>
<dbReference type="InterPro" id="IPR039606">
    <property type="entry name" value="Phytol/farnesol_kinase"/>
</dbReference>
<dbReference type="EC" id="2.7.1.182" evidence="12"/>
<proteinExistence type="inferred from homology"/>
<gene>
    <name evidence="15" type="ORF">FCM35_KLT19645</name>
</gene>
<evidence type="ECO:0000313" key="15">
    <source>
        <dbReference type="EMBL" id="KAF3335138.1"/>
    </source>
</evidence>